<reference evidence="2" key="2">
    <citation type="submission" date="2020-10" db="UniProtKB">
        <authorList>
            <consortium name="WormBaseParasite"/>
        </authorList>
    </citation>
    <scope>IDENTIFICATION</scope>
</reference>
<sequence>MTPTNPQASLFASVNGAPPMPRATPILTMYTCSCSGLGAPSVFVSVGTLALLKNCQLDQAKGPIII</sequence>
<evidence type="ECO:0000313" key="1">
    <source>
        <dbReference type="Proteomes" id="UP000492821"/>
    </source>
</evidence>
<proteinExistence type="predicted"/>
<accession>A0A7E4V7A6</accession>
<dbReference type="Proteomes" id="UP000492821">
    <property type="component" value="Unassembled WGS sequence"/>
</dbReference>
<name>A0A7E4V7A6_PANRE</name>
<keyword evidence="1" id="KW-1185">Reference proteome</keyword>
<dbReference type="WBParaSite" id="Pan_g17430.t1">
    <property type="protein sequence ID" value="Pan_g17430.t1"/>
    <property type="gene ID" value="Pan_g17430"/>
</dbReference>
<organism evidence="1 2">
    <name type="scientific">Panagrellus redivivus</name>
    <name type="common">Microworm</name>
    <dbReference type="NCBI Taxonomy" id="6233"/>
    <lineage>
        <taxon>Eukaryota</taxon>
        <taxon>Metazoa</taxon>
        <taxon>Ecdysozoa</taxon>
        <taxon>Nematoda</taxon>
        <taxon>Chromadorea</taxon>
        <taxon>Rhabditida</taxon>
        <taxon>Tylenchina</taxon>
        <taxon>Panagrolaimomorpha</taxon>
        <taxon>Panagrolaimoidea</taxon>
        <taxon>Panagrolaimidae</taxon>
        <taxon>Panagrellus</taxon>
    </lineage>
</organism>
<evidence type="ECO:0000313" key="2">
    <source>
        <dbReference type="WBParaSite" id="Pan_g17430.t1"/>
    </source>
</evidence>
<reference evidence="1" key="1">
    <citation type="journal article" date="2013" name="Genetics">
        <title>The draft genome and transcriptome of Panagrellus redivivus are shaped by the harsh demands of a free-living lifestyle.</title>
        <authorList>
            <person name="Srinivasan J."/>
            <person name="Dillman A.R."/>
            <person name="Macchietto M.G."/>
            <person name="Heikkinen L."/>
            <person name="Lakso M."/>
            <person name="Fracchia K.M."/>
            <person name="Antoshechkin I."/>
            <person name="Mortazavi A."/>
            <person name="Wong G."/>
            <person name="Sternberg P.W."/>
        </authorList>
    </citation>
    <scope>NUCLEOTIDE SEQUENCE [LARGE SCALE GENOMIC DNA]</scope>
    <source>
        <strain evidence="1">MT8872</strain>
    </source>
</reference>
<dbReference type="AlphaFoldDB" id="A0A7E4V7A6"/>
<protein>
    <submittedName>
        <fullName evidence="2">Uncharacterized protein</fullName>
    </submittedName>
</protein>